<dbReference type="AlphaFoldDB" id="A0A168RGQ9"/>
<name>A0A168RGQ9_9BACT</name>
<dbReference type="RefSeq" id="WP_063626095.1">
    <property type="nucleotide sequence ID" value="NZ_LVLH01000028.1"/>
</dbReference>
<dbReference type="InterPro" id="IPR027417">
    <property type="entry name" value="P-loop_NTPase"/>
</dbReference>
<evidence type="ECO:0000313" key="2">
    <source>
        <dbReference type="EMBL" id="OAB48970.1"/>
    </source>
</evidence>
<reference evidence="2 3" key="1">
    <citation type="submission" date="2016-03" db="EMBL/GenBank/DDBJ databases">
        <title>Genome sequence of Mycoplasma gallinarum strain Mgn_IPT.</title>
        <authorList>
            <person name="Yacoub E."/>
            <person name="Sirand-Pugnet P."/>
            <person name="Barre A."/>
            <person name="Maurier F."/>
            <person name="Blanchard A."/>
            <person name="Ben Abdelmoumen B.M."/>
        </authorList>
    </citation>
    <scope>NUCLEOTIDE SEQUENCE [LARGE SCALE GENOMIC DNA]</scope>
    <source>
        <strain evidence="2 3">Mgn_IPT</strain>
    </source>
</reference>
<feature type="coiled-coil region" evidence="1">
    <location>
        <begin position="397"/>
        <end position="444"/>
    </location>
</feature>
<dbReference type="EMBL" id="LVLH01000028">
    <property type="protein sequence ID" value="OAB48970.1"/>
    <property type="molecule type" value="Genomic_DNA"/>
</dbReference>
<protein>
    <recommendedName>
        <fullName evidence="4">ABC transporter ATP-binding protein</fullName>
    </recommendedName>
</protein>
<comment type="caution">
    <text evidence="2">The sequence shown here is derived from an EMBL/GenBank/DDBJ whole genome shotgun (WGS) entry which is preliminary data.</text>
</comment>
<sequence>MTKDLIFLLENCYYVLEQKKDYIAIPKFKIYDDESVALYLTNKSNDLINNNFEKAIRSKQNSKSVFEYSHNISKMKFKNSEVNKKILFLNLSKNEENHELVLPFLFESINNNFVNNVSLQNSINKVLNNSNNEIKLMILSNLNNKLKFIINKFNDIYKLVEIFQKQTNNKKQNISEIKNLVENLFYDLQNDSTEFLNENLDLFNNVLSRFLIYFKKETNGQVLSDKLVKNFHKQRLNYFKLLNKNDKNTVLNKYQIRDLNNLNEELKKEFKSKLNLTHNRLNYISSWYEKALWNYHKLMSLYSKKSFQFQYLLKLKVITKYVLKILKRNKRVIELLNESNLIAIKKDLDIQIRLFLVNNLTFINEKDKINERKLNIIVENEFEFNIQSYIKNSDNNYDRYFNLIKENKQRINELKKDEKIKFFQKKYEKEIKEVQNQINFIEMEHYWRQKRIKNDFFVLLKDSKFSIKKLQNSLNVVKNIKYFVSKTVQNLKRKNKFSYRELEDNQVIEFLEKIRNLIESLSKFLIFDKLLIDICLQNSLPSRKQISKILQMVQLVKIINDISLPVKSLLSEISELSYVNAQKINFLSSIVENPKVIFLTDNIYNNNDAGKSEFLKNIKNYCVAQKIAFVFITDNFNLINQTSFDYLYVMSNHKVIETGTLNDLINDPINPYLKHLFKNLDNSNSSFLVENNNDDKNNYLFNEIYDISETHKVFAEPNQIKKWVNNAVEIEEKTSIFNLENSQEGTIENRINDLIPFNENKEVFITKLNKKQMNRILKTKKVQNN</sequence>
<gene>
    <name evidence="2" type="ORF">MGALLINA_03020</name>
</gene>
<evidence type="ECO:0000256" key="1">
    <source>
        <dbReference type="SAM" id="Coils"/>
    </source>
</evidence>
<dbReference type="Gene3D" id="3.40.50.300">
    <property type="entry name" value="P-loop containing nucleotide triphosphate hydrolases"/>
    <property type="match status" value="1"/>
</dbReference>
<evidence type="ECO:0000313" key="3">
    <source>
        <dbReference type="Proteomes" id="UP000076983"/>
    </source>
</evidence>
<dbReference type="Proteomes" id="UP000076983">
    <property type="component" value="Unassembled WGS sequence"/>
</dbReference>
<dbReference type="SUPFAM" id="SSF52540">
    <property type="entry name" value="P-loop containing nucleoside triphosphate hydrolases"/>
    <property type="match status" value="1"/>
</dbReference>
<dbReference type="NCBIfam" id="NF045976">
    <property type="entry name" value="MAG1360_fam"/>
    <property type="match status" value="1"/>
</dbReference>
<dbReference type="PATRIC" id="fig|29557.3.peg.285"/>
<accession>A0A168RGQ9</accession>
<proteinExistence type="predicted"/>
<dbReference type="STRING" id="29557.MGALLINA_03020"/>
<evidence type="ECO:0008006" key="4">
    <source>
        <dbReference type="Google" id="ProtNLM"/>
    </source>
</evidence>
<keyword evidence="1" id="KW-0175">Coiled coil</keyword>
<keyword evidence="3" id="KW-1185">Reference proteome</keyword>
<organism evidence="2 3">
    <name type="scientific">Mycoplasmopsis gallinarum</name>
    <dbReference type="NCBI Taxonomy" id="29557"/>
    <lineage>
        <taxon>Bacteria</taxon>
        <taxon>Bacillati</taxon>
        <taxon>Mycoplasmatota</taxon>
        <taxon>Mycoplasmoidales</taxon>
        <taxon>Metamycoplasmataceae</taxon>
        <taxon>Mycoplasmopsis</taxon>
    </lineage>
</organism>